<dbReference type="GO" id="GO:0006310">
    <property type="term" value="P:DNA recombination"/>
    <property type="evidence" value="ECO:0007669"/>
    <property type="project" value="UniProtKB-KW"/>
</dbReference>
<dbReference type="InterPro" id="IPR036397">
    <property type="entry name" value="RNaseH_sf"/>
</dbReference>
<dbReference type="Gene3D" id="1.10.340.70">
    <property type="match status" value="1"/>
</dbReference>
<dbReference type="InterPro" id="IPR012337">
    <property type="entry name" value="RNaseH-like_sf"/>
</dbReference>
<dbReference type="SUPFAM" id="SSF56672">
    <property type="entry name" value="DNA/RNA polymerases"/>
    <property type="match status" value="1"/>
</dbReference>
<keyword evidence="5" id="KW-0479">Metal-binding</keyword>
<dbReference type="Gene3D" id="3.30.70.270">
    <property type="match status" value="2"/>
</dbReference>
<dbReference type="InterPro" id="IPR001878">
    <property type="entry name" value="Znf_CCHC"/>
</dbReference>
<dbReference type="GO" id="GO:0003723">
    <property type="term" value="F:RNA binding"/>
    <property type="evidence" value="ECO:0007669"/>
    <property type="project" value="UniProtKB-KW"/>
</dbReference>
<evidence type="ECO:0000256" key="16">
    <source>
        <dbReference type="ARBA" id="ARBA00023268"/>
    </source>
</evidence>
<organism evidence="21">
    <name type="scientific">Fagus sylvatica</name>
    <name type="common">Beechnut</name>
    <dbReference type="NCBI Taxonomy" id="28930"/>
    <lineage>
        <taxon>Eukaryota</taxon>
        <taxon>Viridiplantae</taxon>
        <taxon>Streptophyta</taxon>
        <taxon>Embryophyta</taxon>
        <taxon>Tracheophyta</taxon>
        <taxon>Spermatophyta</taxon>
        <taxon>Magnoliopsida</taxon>
        <taxon>eudicotyledons</taxon>
        <taxon>Gunneridae</taxon>
        <taxon>Pentapetalae</taxon>
        <taxon>rosids</taxon>
        <taxon>fabids</taxon>
        <taxon>Fagales</taxon>
        <taxon>Fagaceae</taxon>
        <taxon>Fagus</taxon>
    </lineage>
</organism>
<evidence type="ECO:0000256" key="9">
    <source>
        <dbReference type="ARBA" id="ARBA00022842"/>
    </source>
</evidence>
<dbReference type="InterPro" id="IPR021109">
    <property type="entry name" value="Peptidase_aspartic_dom_sf"/>
</dbReference>
<dbReference type="InterPro" id="IPR041588">
    <property type="entry name" value="Integrase_H2C2"/>
</dbReference>
<keyword evidence="17" id="KW-0863">Zinc-finger</keyword>
<keyword evidence="10" id="KW-0694">RNA-binding</keyword>
<keyword evidence="11" id="KW-0229">DNA integration</keyword>
<keyword evidence="9" id="KW-0460">Magnesium</keyword>
<dbReference type="InterPro" id="IPR001969">
    <property type="entry name" value="Aspartic_peptidase_AS"/>
</dbReference>
<dbReference type="GO" id="GO:0003887">
    <property type="term" value="F:DNA-directed DNA polymerase activity"/>
    <property type="evidence" value="ECO:0007669"/>
    <property type="project" value="UniProtKB-KW"/>
</dbReference>
<dbReference type="GO" id="GO:0006508">
    <property type="term" value="P:proteolysis"/>
    <property type="evidence" value="ECO:0007669"/>
    <property type="project" value="UniProtKB-KW"/>
</dbReference>
<keyword evidence="6" id="KW-0064">Aspartyl protease</keyword>
<dbReference type="Pfam" id="PF17921">
    <property type="entry name" value="Integrase_H2C2"/>
    <property type="match status" value="1"/>
</dbReference>
<dbReference type="SUPFAM" id="SSF53098">
    <property type="entry name" value="Ribonuclease H-like"/>
    <property type="match status" value="1"/>
</dbReference>
<dbReference type="InterPro" id="IPR050951">
    <property type="entry name" value="Retrovirus_Pol_polyprotein"/>
</dbReference>
<evidence type="ECO:0000256" key="1">
    <source>
        <dbReference type="ARBA" id="ARBA00022670"/>
    </source>
</evidence>
<dbReference type="PANTHER" id="PTHR37984">
    <property type="entry name" value="PROTEIN CBG26694"/>
    <property type="match status" value="1"/>
</dbReference>
<evidence type="ECO:0000256" key="15">
    <source>
        <dbReference type="ARBA" id="ARBA00023172"/>
    </source>
</evidence>
<dbReference type="Gene3D" id="4.10.60.10">
    <property type="entry name" value="Zinc finger, CCHC-type"/>
    <property type="match status" value="1"/>
</dbReference>
<dbReference type="PROSITE" id="PS00141">
    <property type="entry name" value="ASP_PROTEASE"/>
    <property type="match status" value="1"/>
</dbReference>
<dbReference type="SMART" id="SM00343">
    <property type="entry name" value="ZnF_C2HC"/>
    <property type="match status" value="2"/>
</dbReference>
<keyword evidence="12" id="KW-0695">RNA-directed DNA polymerase</keyword>
<dbReference type="InterPro" id="IPR043502">
    <property type="entry name" value="DNA/RNA_pol_sf"/>
</dbReference>
<dbReference type="InterPro" id="IPR005162">
    <property type="entry name" value="Retrotrans_gag_dom"/>
</dbReference>
<feature type="domain" description="Reverse transcriptase" evidence="20">
    <location>
        <begin position="554"/>
        <end position="733"/>
    </location>
</feature>
<dbReference type="Pfam" id="PF17919">
    <property type="entry name" value="RT_RNaseH_2"/>
    <property type="match status" value="1"/>
</dbReference>
<dbReference type="Gene3D" id="3.10.10.10">
    <property type="entry name" value="HIV Type 1 Reverse Transcriptase, subunit A, domain 1"/>
    <property type="match status" value="1"/>
</dbReference>
<keyword evidence="15" id="KW-0233">DNA recombination</keyword>
<keyword evidence="16" id="KW-0511">Multifunctional enzyme</keyword>
<keyword evidence="2" id="KW-0808">Transferase</keyword>
<keyword evidence="3" id="KW-0548">Nucleotidyltransferase</keyword>
<dbReference type="PANTHER" id="PTHR37984:SF5">
    <property type="entry name" value="PROTEIN NYNRIN-LIKE"/>
    <property type="match status" value="1"/>
</dbReference>
<dbReference type="InterPro" id="IPR000477">
    <property type="entry name" value="RT_dom"/>
</dbReference>
<dbReference type="GO" id="GO:0003964">
    <property type="term" value="F:RNA-directed DNA polymerase activity"/>
    <property type="evidence" value="ECO:0007669"/>
    <property type="project" value="UniProtKB-KW"/>
</dbReference>
<evidence type="ECO:0000256" key="2">
    <source>
        <dbReference type="ARBA" id="ARBA00022679"/>
    </source>
</evidence>
<keyword evidence="7" id="KW-0255">Endonuclease</keyword>
<dbReference type="FunFam" id="1.10.340.70:FF:000001">
    <property type="entry name" value="Retrovirus-related Pol polyprotein from transposon gypsy-like Protein"/>
    <property type="match status" value="1"/>
</dbReference>
<dbReference type="GO" id="GO:0015074">
    <property type="term" value="P:DNA integration"/>
    <property type="evidence" value="ECO:0007669"/>
    <property type="project" value="UniProtKB-KW"/>
</dbReference>
<dbReference type="GO" id="GO:0003677">
    <property type="term" value="F:DNA binding"/>
    <property type="evidence" value="ECO:0007669"/>
    <property type="project" value="UniProtKB-KW"/>
</dbReference>
<feature type="region of interest" description="Disordered" evidence="18">
    <location>
        <begin position="204"/>
        <end position="270"/>
    </location>
</feature>
<name>A0A2N9FC26_FAGSY</name>
<evidence type="ECO:0000256" key="4">
    <source>
        <dbReference type="ARBA" id="ARBA00022722"/>
    </source>
</evidence>
<dbReference type="CDD" id="cd09274">
    <property type="entry name" value="RNase_HI_RT_Ty3"/>
    <property type="match status" value="1"/>
</dbReference>
<evidence type="ECO:0000256" key="5">
    <source>
        <dbReference type="ARBA" id="ARBA00022723"/>
    </source>
</evidence>
<keyword evidence="4" id="KW-0540">Nuclease</keyword>
<dbReference type="Pfam" id="PF00098">
    <property type="entry name" value="zf-CCHC"/>
    <property type="match status" value="1"/>
</dbReference>
<dbReference type="Pfam" id="PF08284">
    <property type="entry name" value="RVP_2"/>
    <property type="match status" value="1"/>
</dbReference>
<dbReference type="InterPro" id="IPR041577">
    <property type="entry name" value="RT_RNaseH_2"/>
</dbReference>
<evidence type="ECO:0000256" key="18">
    <source>
        <dbReference type="SAM" id="MobiDB-lite"/>
    </source>
</evidence>
<keyword evidence="13" id="KW-0239">DNA-directed DNA polymerase</keyword>
<dbReference type="SUPFAM" id="SSF50630">
    <property type="entry name" value="Acid proteases"/>
    <property type="match status" value="1"/>
</dbReference>
<keyword evidence="1" id="KW-0645">Protease</keyword>
<evidence type="ECO:0000256" key="11">
    <source>
        <dbReference type="ARBA" id="ARBA00022908"/>
    </source>
</evidence>
<dbReference type="InterPro" id="IPR036875">
    <property type="entry name" value="Znf_CCHC_sf"/>
</dbReference>
<evidence type="ECO:0008006" key="22">
    <source>
        <dbReference type="Google" id="ProtNLM"/>
    </source>
</evidence>
<evidence type="ECO:0000256" key="10">
    <source>
        <dbReference type="ARBA" id="ARBA00022884"/>
    </source>
</evidence>
<evidence type="ECO:0000256" key="14">
    <source>
        <dbReference type="ARBA" id="ARBA00023125"/>
    </source>
</evidence>
<dbReference type="SUPFAM" id="SSF57756">
    <property type="entry name" value="Retrovirus zinc finger-like domains"/>
    <property type="match status" value="1"/>
</dbReference>
<sequence length="1382" mass="158749">MVGPRQPRGREHDVPIDDAGLGEIRQMLATLTRVAEQQARATDPFEAEAWVNRMEKLFTTMGCTDDQRVTFAAFMLEGEADVWWTEEQRLLCGTSRQITWEVFLETFYEHYFPASTREQLESEFLRFTQGNKTVTQYEVRFTELVRYAPHIVVDGPSKCRRFLEGLRGDIRSRLIPLMLRDYHELVERAKVVERDCERTREVREMKRARETPTVQRGDQDFRGQSRGQHFQKGTGQGHIGHNVNGPIYGHTKRDANGSLGPVGKPAGNDNGRTFGTFTEGVSDVCHRCGRSHHGRQCPMTTGACFHCGQIGHFARDCTQRTGTFGKATPTVVTGTLVVLDRDARVLIDTGSTHSFISTHFACQINKIAEPLDFCLSVATPIGDNILTDKVFRSSDVRVGDRNLMIDLVHLDFRDFDVILGMDWLATYHAIVDCFNKTITFRIPGDPEFYFKGDRIMVPPCIISALEANVLLRKGCQRYLAYVIDTEKSEMKLDDIPIVREFPDVFPEELPGLPPDREIEFSIDLAPDTAPISIAPYRMAPVELRELKEQLQDLMQKGSIRPSASPWGAPVLFVKKKDGSMRLCIDYRQLNRATIRNRYPLPRIDDLFDQLQGAKVFSKIDLRSGYHQLKIKKEDIPKTAFRTRYGHYEFLVMPFGLTNAPAAFMDLMNRVFQPYLDQFVIVFIDDILVYSKSQEEHERHLRIVLQTLQEKQLYAKFSKCEFWLEKVVFLGHVVSSEGILVDPNKVEAVLNWSRPTNVAEIRSFLGLASVKYEWSDACEESFQELKQRLVTAPVLTIPSSSGGFVIYCDASRVGLGCVLMQHGRVVAYASRQLKQYEKNYPTHDLELAAVVFALKIWRHYRYEGEDYDCTINYHPGKANVVADALSRKSTSTLAHLITTQAHILQDLESMDIEVRMGTSDALLAQLNLRPTLLERIIGAQGKDHKLVKINEAVKRGERSKFSIRSDGTLLYDHRVCIPNDGELRKEILEEAHCTTYTMHPGSTKMYRNLREHFWWDGMKNDIAQFVARCLTCQQVKIEHQRPSGLLQPLSIPQWKWEQISMDFVSGLPRTRRDHDSIWVIVDRLTKSAHFLAVKTTYSLSRLARLFVDEIVRLHGAPVSILSDRDPRFTSRLWPRLHQAMGSWEEHLPLIEFAYNNSFHASIGMAPYEALYGRKCRSPVCWDEVGESRLVGPEIIQITSEKIRLIRERIQTAQSRQKSYADRRRRDLEFAVGDHVFLKVSPWKGITRFGHKGKLSPRYIGPFEILERVGLVAYRIALPPALSKIHNVFHVSSLRKYIPDPSHILDFQPIQIREDLTYDEQPIKILDRKEQVLRRRTIRFVQVLWQNHGTKEATWELEEEMRTSYPHLFRDLGSEDLGDETSAE</sequence>
<dbReference type="GO" id="GO:0004519">
    <property type="term" value="F:endonuclease activity"/>
    <property type="evidence" value="ECO:0007669"/>
    <property type="project" value="UniProtKB-KW"/>
</dbReference>
<dbReference type="GO" id="GO:0008270">
    <property type="term" value="F:zinc ion binding"/>
    <property type="evidence" value="ECO:0007669"/>
    <property type="project" value="UniProtKB-KW"/>
</dbReference>
<accession>A0A2N9FC26</accession>
<dbReference type="FunFam" id="3.10.10.10:FF:000007">
    <property type="entry name" value="Retrovirus-related Pol polyprotein from transposon 17.6-like Protein"/>
    <property type="match status" value="1"/>
</dbReference>
<gene>
    <name evidence="21" type="ORF">FSB_LOCUS12216</name>
</gene>
<keyword evidence="14" id="KW-0238">DNA-binding</keyword>
<evidence type="ECO:0000256" key="6">
    <source>
        <dbReference type="ARBA" id="ARBA00022750"/>
    </source>
</evidence>
<dbReference type="Pfam" id="PF24626">
    <property type="entry name" value="SH3_Tf2-1"/>
    <property type="match status" value="1"/>
</dbReference>
<evidence type="ECO:0000256" key="7">
    <source>
        <dbReference type="ARBA" id="ARBA00022759"/>
    </source>
</evidence>
<keyword evidence="17" id="KW-0862">Zinc</keyword>
<dbReference type="PROSITE" id="PS50878">
    <property type="entry name" value="RT_POL"/>
    <property type="match status" value="1"/>
</dbReference>
<dbReference type="CDD" id="cd00303">
    <property type="entry name" value="retropepsin_like"/>
    <property type="match status" value="1"/>
</dbReference>
<dbReference type="PROSITE" id="PS50158">
    <property type="entry name" value="ZF_CCHC"/>
    <property type="match status" value="1"/>
</dbReference>
<dbReference type="Pfam" id="PF03732">
    <property type="entry name" value="Retrotrans_gag"/>
    <property type="match status" value="1"/>
</dbReference>
<protein>
    <recommendedName>
        <fullName evidence="22">Reverse transcriptase</fullName>
    </recommendedName>
</protein>
<evidence type="ECO:0000259" key="19">
    <source>
        <dbReference type="PROSITE" id="PS50158"/>
    </source>
</evidence>
<dbReference type="EMBL" id="OIVN01000702">
    <property type="protein sequence ID" value="SPC84334.1"/>
    <property type="molecule type" value="Genomic_DNA"/>
</dbReference>
<feature type="domain" description="CCHC-type" evidence="19">
    <location>
        <begin position="304"/>
        <end position="319"/>
    </location>
</feature>
<dbReference type="CDD" id="cd01647">
    <property type="entry name" value="RT_LTR"/>
    <property type="match status" value="1"/>
</dbReference>
<dbReference type="Gene3D" id="3.30.420.10">
    <property type="entry name" value="Ribonuclease H-like superfamily/Ribonuclease H"/>
    <property type="match status" value="2"/>
</dbReference>
<keyword evidence="8" id="KW-0378">Hydrolase</keyword>
<evidence type="ECO:0000259" key="20">
    <source>
        <dbReference type="PROSITE" id="PS50878"/>
    </source>
</evidence>
<evidence type="ECO:0000313" key="21">
    <source>
        <dbReference type="EMBL" id="SPC84334.1"/>
    </source>
</evidence>
<dbReference type="GO" id="GO:0004190">
    <property type="term" value="F:aspartic-type endopeptidase activity"/>
    <property type="evidence" value="ECO:0007669"/>
    <property type="project" value="UniProtKB-KW"/>
</dbReference>
<evidence type="ECO:0000256" key="13">
    <source>
        <dbReference type="ARBA" id="ARBA00022932"/>
    </source>
</evidence>
<proteinExistence type="predicted"/>
<dbReference type="Pfam" id="PF00078">
    <property type="entry name" value="RVT_1"/>
    <property type="match status" value="1"/>
</dbReference>
<reference evidence="21" key="1">
    <citation type="submission" date="2018-02" db="EMBL/GenBank/DDBJ databases">
        <authorList>
            <person name="Cohen D.B."/>
            <person name="Kent A.D."/>
        </authorList>
    </citation>
    <scope>NUCLEOTIDE SEQUENCE</scope>
</reference>
<evidence type="ECO:0000256" key="12">
    <source>
        <dbReference type="ARBA" id="ARBA00022918"/>
    </source>
</evidence>
<dbReference type="Gene3D" id="2.40.70.10">
    <property type="entry name" value="Acid Proteases"/>
    <property type="match status" value="1"/>
</dbReference>
<dbReference type="InterPro" id="IPR043128">
    <property type="entry name" value="Rev_trsase/Diguanyl_cyclase"/>
</dbReference>
<dbReference type="InterPro" id="IPR056924">
    <property type="entry name" value="SH3_Tf2-1"/>
</dbReference>
<evidence type="ECO:0000256" key="17">
    <source>
        <dbReference type="PROSITE-ProRule" id="PRU00047"/>
    </source>
</evidence>
<evidence type="ECO:0000256" key="3">
    <source>
        <dbReference type="ARBA" id="ARBA00022695"/>
    </source>
</evidence>
<evidence type="ECO:0000256" key="8">
    <source>
        <dbReference type="ARBA" id="ARBA00022801"/>
    </source>
</evidence>